<keyword evidence="2" id="KW-1185">Reference proteome</keyword>
<name>A0A2D0N3A7_FLAN2</name>
<evidence type="ECO:0000313" key="2">
    <source>
        <dbReference type="Proteomes" id="UP000223913"/>
    </source>
</evidence>
<gene>
    <name evidence="1" type="ORF">CRP01_31030</name>
</gene>
<organism evidence="1 2">
    <name type="scientific">Flavilitoribacter nigricans (strain ATCC 23147 / DSM 23189 / NBRC 102662 / NCIMB 1420 / SS-2)</name>
    <name type="common">Lewinella nigricans</name>
    <dbReference type="NCBI Taxonomy" id="1122177"/>
    <lineage>
        <taxon>Bacteria</taxon>
        <taxon>Pseudomonadati</taxon>
        <taxon>Bacteroidota</taxon>
        <taxon>Saprospiria</taxon>
        <taxon>Saprospirales</taxon>
        <taxon>Lewinellaceae</taxon>
        <taxon>Flavilitoribacter</taxon>
    </lineage>
</organism>
<dbReference type="InterPro" id="IPR011989">
    <property type="entry name" value="ARM-like"/>
</dbReference>
<dbReference type="EMBL" id="PDUD01000038">
    <property type="protein sequence ID" value="PHN02629.1"/>
    <property type="molecule type" value="Genomic_DNA"/>
</dbReference>
<dbReference type="AlphaFoldDB" id="A0A2D0N3A7"/>
<dbReference type="Proteomes" id="UP000223913">
    <property type="component" value="Unassembled WGS sequence"/>
</dbReference>
<proteinExistence type="predicted"/>
<reference evidence="1 2" key="1">
    <citation type="submission" date="2017-10" db="EMBL/GenBank/DDBJ databases">
        <title>The draft genome sequence of Lewinella nigricans NBRC 102662.</title>
        <authorList>
            <person name="Wang K."/>
        </authorList>
    </citation>
    <scope>NUCLEOTIDE SEQUENCE [LARGE SCALE GENOMIC DNA]</scope>
    <source>
        <strain evidence="1 2">NBRC 102662</strain>
    </source>
</reference>
<protein>
    <recommendedName>
        <fullName evidence="3">HEAT repeat domain-containing protein</fullName>
    </recommendedName>
</protein>
<comment type="caution">
    <text evidence="1">The sequence shown here is derived from an EMBL/GenBank/DDBJ whole genome shotgun (WGS) entry which is preliminary data.</text>
</comment>
<evidence type="ECO:0000313" key="1">
    <source>
        <dbReference type="EMBL" id="PHN02629.1"/>
    </source>
</evidence>
<accession>A0A2D0N3A7</accession>
<evidence type="ECO:0008006" key="3">
    <source>
        <dbReference type="Google" id="ProtNLM"/>
    </source>
</evidence>
<sequence>MLPPEWTTDIIQSVEHAGQAFTLGFRVNLFGEVIRVDNHFAQLPPAARVLMLGDIDFRPIERELERAIAYHRLAFPMAALGYLSGPEWALFQQWLQNTWQTFGPHSIPDHATYLTDPLTHGIYLLEDESGTKVLDLIREILTAGTAWEEKIEKTFVVPDPAWELVWINFLPVMQKDYLKERMFKQFGLFRTERAWRFLLAALKRPDYQQMQNSILEGLQAFRHPEILQELKTFLEQQMVGNDKMGFFTSYQLMEHFAAYGTSDLQPLLYRALSTDTVNAAGKILETLSITGATETAIFDCLSQQLNETKAPGKIRACLSGISELEDPALYLPMATTIPFLRWAYDQPEDDMLPVYLGRILKRIPEEEVIPKMKILWEDDHSRARELLLEVIYESGRTDLLFLVLSVLDSGPDDLQMKAMSIVESLGKKMELPEVVPKLIELSASENEEVQAKALSTLCAVLKLTHDAVALKWLADRARQMEDTYLQEEIAEVQDAWGLPEGEAILEELCANDNSGWHYGAQKSLQKIRVRKISQRIRQTLDSKTDDEVLAAFLAFSQSADELERKGCWATLDYLLERLGPVSYDFRRLAEWKCYGWASEMEMRRPLLGRPGGFVLIASMGQMGGMELYDYIQFPQRTRDFPDWIRYETLIEMGYASW</sequence>
<dbReference type="SUPFAM" id="SSF48371">
    <property type="entry name" value="ARM repeat"/>
    <property type="match status" value="1"/>
</dbReference>
<dbReference type="Gene3D" id="1.25.10.10">
    <property type="entry name" value="Leucine-rich Repeat Variant"/>
    <property type="match status" value="1"/>
</dbReference>
<dbReference type="InterPro" id="IPR016024">
    <property type="entry name" value="ARM-type_fold"/>
</dbReference>